<evidence type="ECO:0000259" key="1">
    <source>
        <dbReference type="Pfam" id="PF25000"/>
    </source>
</evidence>
<proteinExistence type="predicted"/>
<dbReference type="Proteomes" id="UP000192674">
    <property type="component" value="Unassembled WGS sequence"/>
</dbReference>
<protein>
    <recommendedName>
        <fullName evidence="1">DUF7779 domain-containing protein</fullName>
    </recommendedName>
</protein>
<accession>A0A1W2EJH9</accession>
<dbReference type="Pfam" id="PF25000">
    <property type="entry name" value="DUF7779"/>
    <property type="match status" value="1"/>
</dbReference>
<dbReference type="EMBL" id="FWXV01000003">
    <property type="protein sequence ID" value="SMD09853.1"/>
    <property type="molecule type" value="Genomic_DNA"/>
</dbReference>
<keyword evidence="3" id="KW-1185">Reference proteome</keyword>
<dbReference type="AlphaFoldDB" id="A0A1W2EJH9"/>
<feature type="domain" description="DUF7779" evidence="1">
    <location>
        <begin position="10"/>
        <end position="55"/>
    </location>
</feature>
<gene>
    <name evidence="2" type="ORF">SAMN05661093_04527</name>
</gene>
<evidence type="ECO:0000313" key="2">
    <source>
        <dbReference type="EMBL" id="SMD09853.1"/>
    </source>
</evidence>
<name>A0A1W2EJH9_KIBAR</name>
<organism evidence="2 3">
    <name type="scientific">Kibdelosporangium aridum</name>
    <dbReference type="NCBI Taxonomy" id="2030"/>
    <lineage>
        <taxon>Bacteria</taxon>
        <taxon>Bacillati</taxon>
        <taxon>Actinomycetota</taxon>
        <taxon>Actinomycetes</taxon>
        <taxon>Pseudonocardiales</taxon>
        <taxon>Pseudonocardiaceae</taxon>
        <taxon>Kibdelosporangium</taxon>
    </lineage>
</organism>
<evidence type="ECO:0000313" key="3">
    <source>
        <dbReference type="Proteomes" id="UP000192674"/>
    </source>
</evidence>
<dbReference type="InterPro" id="IPR056681">
    <property type="entry name" value="DUF7779"/>
</dbReference>
<sequence length="132" mass="14489">MPEELAAAMTDPATLEQIVNQINRYGLAKVDERDGSLQLHRLVQDVIKKQLSPEEKLDDADEGINAMEQACQGARIGAPWGVPTMFSAFVTQCDELEQGVEFGVLEFVDQHVGQCGRGVLRAECDRTEGGTR</sequence>
<reference evidence="2 3" key="1">
    <citation type="submission" date="2017-04" db="EMBL/GenBank/DDBJ databases">
        <authorList>
            <person name="Afonso C.L."/>
            <person name="Miller P.J."/>
            <person name="Scott M.A."/>
            <person name="Spackman E."/>
            <person name="Goraichik I."/>
            <person name="Dimitrov K.M."/>
            <person name="Suarez D.L."/>
            <person name="Swayne D.E."/>
        </authorList>
    </citation>
    <scope>NUCLEOTIDE SEQUENCE [LARGE SCALE GENOMIC DNA]</scope>
    <source>
        <strain evidence="2 3">DSM 43828</strain>
    </source>
</reference>